<dbReference type="GO" id="GO:0050415">
    <property type="term" value="F:formimidoylglutamase activity"/>
    <property type="evidence" value="ECO:0007669"/>
    <property type="project" value="UniProtKB-EC"/>
</dbReference>
<dbReference type="Proteomes" id="UP001596978">
    <property type="component" value="Unassembled WGS sequence"/>
</dbReference>
<proteinExistence type="inferred from homology"/>
<keyword evidence="1" id="KW-0479">Metal-binding</keyword>
<dbReference type="InterPro" id="IPR023696">
    <property type="entry name" value="Ureohydrolase_dom_sf"/>
</dbReference>
<evidence type="ECO:0000256" key="1">
    <source>
        <dbReference type="ARBA" id="ARBA00022723"/>
    </source>
</evidence>
<keyword evidence="2 6" id="KW-0378">Hydrolase</keyword>
<accession>A0ABW3CY18</accession>
<protein>
    <submittedName>
        <fullName evidence="6">Formimidoylglutamase</fullName>
        <ecNumber evidence="6">3.5.3.8</ecNumber>
    </submittedName>
</protein>
<dbReference type="PANTHER" id="PTHR11358">
    <property type="entry name" value="ARGINASE/AGMATINASE"/>
    <property type="match status" value="1"/>
</dbReference>
<name>A0ABW3CY18_9FLAO</name>
<dbReference type="Pfam" id="PF00491">
    <property type="entry name" value="Arginase"/>
    <property type="match status" value="1"/>
</dbReference>
<dbReference type="InterPro" id="IPR006035">
    <property type="entry name" value="Ureohydrolase"/>
</dbReference>
<evidence type="ECO:0000256" key="5">
    <source>
        <dbReference type="PROSITE-ProRule" id="PRU00742"/>
    </source>
</evidence>
<gene>
    <name evidence="6" type="ORF">ACFQ1M_05930</name>
</gene>
<sequence>MPYLKVYNKAQVDAVVKKRKGETKFGERVLTLESHQNLHEQLIRSDAKYVLVGIKEDIGVKANLGRIGAANAWEPTLAALLNTQHNKYNKGSALLLLGCLDFSELQKEAKDLSPSIPESLERLYESVAVIDKEVTQLSFEIISAKKTPVFVGGGHNNAYGIIKGAALAHNKRINVINFDAHTDLRATSGRHSGNGFSYAMAEGFLKNYFVFGIHENYTSKKLFEKLEASAHQIQYNTFEELEVDGVKSFDHQLHKALDFIKKSPFGIELDVDAIENIPSSARTPSGFSSTQARKYVRFFGKQKNAAYLHICEAAPDVNSPEEQHLIGKLLSYLITDFI</sequence>
<dbReference type="Gene3D" id="3.40.800.10">
    <property type="entry name" value="Ureohydrolase domain"/>
    <property type="match status" value="1"/>
</dbReference>
<keyword evidence="7" id="KW-1185">Reference proteome</keyword>
<dbReference type="EC" id="3.5.3.8" evidence="6"/>
<comment type="caution">
    <text evidence="6">The sequence shown here is derived from an EMBL/GenBank/DDBJ whole genome shotgun (WGS) entry which is preliminary data.</text>
</comment>
<evidence type="ECO:0000313" key="7">
    <source>
        <dbReference type="Proteomes" id="UP001596978"/>
    </source>
</evidence>
<dbReference type="CDD" id="cd09988">
    <property type="entry name" value="Formimidoylglutamase"/>
    <property type="match status" value="1"/>
</dbReference>
<dbReference type="RefSeq" id="WP_386405312.1">
    <property type="nucleotide sequence ID" value="NZ_JBHTJH010000004.1"/>
</dbReference>
<dbReference type="PANTHER" id="PTHR11358:SF35">
    <property type="entry name" value="FORMIMIDOYLGLUTAMASE"/>
    <property type="match status" value="1"/>
</dbReference>
<evidence type="ECO:0000313" key="6">
    <source>
        <dbReference type="EMBL" id="MFD0861737.1"/>
    </source>
</evidence>
<keyword evidence="3" id="KW-0369">Histidine metabolism</keyword>
<reference evidence="7" key="1">
    <citation type="journal article" date="2019" name="Int. J. Syst. Evol. Microbiol.">
        <title>The Global Catalogue of Microorganisms (GCM) 10K type strain sequencing project: providing services to taxonomists for standard genome sequencing and annotation.</title>
        <authorList>
            <consortium name="The Broad Institute Genomics Platform"/>
            <consortium name="The Broad Institute Genome Sequencing Center for Infectious Disease"/>
            <person name="Wu L."/>
            <person name="Ma J."/>
        </authorList>
    </citation>
    <scope>NUCLEOTIDE SEQUENCE [LARGE SCALE GENOMIC DNA]</scope>
    <source>
        <strain evidence="7">CCUG 62952</strain>
    </source>
</reference>
<evidence type="ECO:0000256" key="4">
    <source>
        <dbReference type="ARBA" id="ARBA00023211"/>
    </source>
</evidence>
<evidence type="ECO:0000256" key="3">
    <source>
        <dbReference type="ARBA" id="ARBA00022808"/>
    </source>
</evidence>
<organism evidence="6 7">
    <name type="scientific">Sungkyunkwania multivorans</name>
    <dbReference type="NCBI Taxonomy" id="1173618"/>
    <lineage>
        <taxon>Bacteria</taxon>
        <taxon>Pseudomonadati</taxon>
        <taxon>Bacteroidota</taxon>
        <taxon>Flavobacteriia</taxon>
        <taxon>Flavobacteriales</taxon>
        <taxon>Flavobacteriaceae</taxon>
        <taxon>Sungkyunkwania</taxon>
    </lineage>
</organism>
<dbReference type="EMBL" id="JBHTJH010000004">
    <property type="protein sequence ID" value="MFD0861737.1"/>
    <property type="molecule type" value="Genomic_DNA"/>
</dbReference>
<evidence type="ECO:0000256" key="2">
    <source>
        <dbReference type="ARBA" id="ARBA00022801"/>
    </source>
</evidence>
<dbReference type="PROSITE" id="PS51409">
    <property type="entry name" value="ARGINASE_2"/>
    <property type="match status" value="1"/>
</dbReference>
<keyword evidence="4" id="KW-0464">Manganese</keyword>
<dbReference type="SUPFAM" id="SSF52768">
    <property type="entry name" value="Arginase/deacetylase"/>
    <property type="match status" value="1"/>
</dbReference>
<comment type="similarity">
    <text evidence="5">Belongs to the arginase family.</text>
</comment>